<name>A0A1F6ECD9_9BACT</name>
<dbReference type="AlphaFoldDB" id="A0A1F6ECD9"/>
<evidence type="ECO:0000256" key="1">
    <source>
        <dbReference type="SAM" id="Phobius"/>
    </source>
</evidence>
<organism evidence="3 4">
    <name type="scientific">Candidatus Kaiserbacteria bacterium RIFCSPHIGHO2_12_FULL_53_13</name>
    <dbReference type="NCBI Taxonomy" id="1798502"/>
    <lineage>
        <taxon>Bacteria</taxon>
        <taxon>Candidatus Kaiseribacteriota</taxon>
    </lineage>
</organism>
<dbReference type="InterPro" id="IPR025642">
    <property type="entry name" value="DUF4342"/>
</dbReference>
<gene>
    <name evidence="3" type="ORF">A3F27_00035</name>
</gene>
<keyword evidence="1" id="KW-0812">Transmembrane</keyword>
<sequence>MSTEEFRVDGEQLLAKVKELIHEGNIRRITIKNEKGETVIEIPLTLGAIGALLVPTLAAVGAIAALVTKCSIIVEKK</sequence>
<reference evidence="3 4" key="1">
    <citation type="journal article" date="2016" name="Nat. Commun.">
        <title>Thousands of microbial genomes shed light on interconnected biogeochemical processes in an aquifer system.</title>
        <authorList>
            <person name="Anantharaman K."/>
            <person name="Brown C.T."/>
            <person name="Hug L.A."/>
            <person name="Sharon I."/>
            <person name="Castelle C.J."/>
            <person name="Probst A.J."/>
            <person name="Thomas B.C."/>
            <person name="Singh A."/>
            <person name="Wilkins M.J."/>
            <person name="Karaoz U."/>
            <person name="Brodie E.L."/>
            <person name="Williams K.H."/>
            <person name="Hubbard S.S."/>
            <person name="Banfield J.F."/>
        </authorList>
    </citation>
    <scope>NUCLEOTIDE SEQUENCE [LARGE SCALE GENOMIC DNA]</scope>
</reference>
<dbReference type="Proteomes" id="UP000176689">
    <property type="component" value="Unassembled WGS sequence"/>
</dbReference>
<evidence type="ECO:0000313" key="3">
    <source>
        <dbReference type="EMBL" id="OGG71240.1"/>
    </source>
</evidence>
<proteinExistence type="predicted"/>
<accession>A0A1F6ECD9</accession>
<comment type="caution">
    <text evidence="3">The sequence shown here is derived from an EMBL/GenBank/DDBJ whole genome shotgun (WGS) entry which is preliminary data.</text>
</comment>
<feature type="domain" description="DUF4342" evidence="2">
    <location>
        <begin position="3"/>
        <end position="76"/>
    </location>
</feature>
<feature type="transmembrane region" description="Helical" evidence="1">
    <location>
        <begin position="42"/>
        <end position="67"/>
    </location>
</feature>
<dbReference type="Pfam" id="PF14242">
    <property type="entry name" value="DUF4342"/>
    <property type="match status" value="1"/>
</dbReference>
<keyword evidence="1" id="KW-0472">Membrane</keyword>
<evidence type="ECO:0000259" key="2">
    <source>
        <dbReference type="Pfam" id="PF14242"/>
    </source>
</evidence>
<dbReference type="EMBL" id="MFLP01000006">
    <property type="protein sequence ID" value="OGG71240.1"/>
    <property type="molecule type" value="Genomic_DNA"/>
</dbReference>
<keyword evidence="1" id="KW-1133">Transmembrane helix</keyword>
<evidence type="ECO:0000313" key="4">
    <source>
        <dbReference type="Proteomes" id="UP000176689"/>
    </source>
</evidence>
<protein>
    <recommendedName>
        <fullName evidence="2">DUF4342 domain-containing protein</fullName>
    </recommendedName>
</protein>